<dbReference type="InterPro" id="IPR012292">
    <property type="entry name" value="Globin/Proto"/>
</dbReference>
<feature type="region of interest" description="Disordered" evidence="2">
    <location>
        <begin position="148"/>
        <end position="226"/>
    </location>
</feature>
<dbReference type="GO" id="GO:0019825">
    <property type="term" value="F:oxygen binding"/>
    <property type="evidence" value="ECO:0007669"/>
    <property type="project" value="InterPro"/>
</dbReference>
<feature type="compositionally biased region" description="Basic and acidic residues" evidence="2">
    <location>
        <begin position="398"/>
        <end position="409"/>
    </location>
</feature>
<feature type="compositionally biased region" description="Basic residues" evidence="2">
    <location>
        <begin position="152"/>
        <end position="161"/>
    </location>
</feature>
<feature type="region of interest" description="Disordered" evidence="2">
    <location>
        <begin position="398"/>
        <end position="421"/>
    </location>
</feature>
<gene>
    <name evidence="4" type="ORF">Cvel_25815</name>
</gene>
<reference evidence="4" key="1">
    <citation type="submission" date="2014-11" db="EMBL/GenBank/DDBJ databases">
        <authorList>
            <person name="Otto D Thomas"/>
            <person name="Naeem Raeece"/>
        </authorList>
    </citation>
    <scope>NUCLEOTIDE SEQUENCE</scope>
</reference>
<keyword evidence="3" id="KW-0472">Membrane</keyword>
<dbReference type="GO" id="GO:0098703">
    <property type="term" value="P:calcium ion import across plasma membrane"/>
    <property type="evidence" value="ECO:0007669"/>
    <property type="project" value="TreeGrafter"/>
</dbReference>
<evidence type="ECO:0000256" key="2">
    <source>
        <dbReference type="SAM" id="MobiDB-lite"/>
    </source>
</evidence>
<evidence type="ECO:0000313" key="4">
    <source>
        <dbReference type="EMBL" id="CEM41126.1"/>
    </source>
</evidence>
<dbReference type="InterPro" id="IPR009050">
    <property type="entry name" value="Globin-like_sf"/>
</dbReference>
<sequence>VFDLQKLRGVFWNLGTDFQEIFREFGTVPALEKIEGVVLQTMEEVVGAGKWDEDHLDAWKWLWGLVMDERVGRWRNKDKEEALAAWAVLERRMLQELRGDEDRKGPGKDFFRDDSSSEVHMEDHPGEKEKVLAMLSDVEAADCLQVEESTKKGKKDKRNQKKTNGLDFLRIHTTEKDKEDKGDGKKISKRSQKSNAEKENGKETGAEDMDLHEQKKHHASKKTLQARLEEGRKVSIEVAEIFTRELFGQLSDLCPTVRGVYVKMPSAYVETNRAFLQRLLAYLDDPAALWEDDEELAMRHLTFNIMPSDVPLYCRAVLRTFQKMGGREWTNRHDAIWTKVLNLAGAGLSHVLIAACHPITRALVMGSPNELVNGLRECGRGERADWACAVTISGESRPRDSLADAREDAPADTDSPCEGVGVSTPRRARVVLGLRRSGQREPRSAWLAAWEIQKEIGGGDGEGNSSKDHSLASCFWLMPSVCECLCRFSFYFKGKRRVLFYLKELWGDSRLKGEDGDPLFPEQHAAPLTLLTKMNDTTVTAHQAVDHLVNLKWDLYAKRRFLTVQYLSLLQVLSFSCGYVWLVHLPPEIGMFFRAVSWVMSAVAIWIFVSRVVTQRKRGVTRPLLFGVETSFECPFSSGSSWNFMRLVSSGIQLGLSMWDFEAGVEMWTHYKKNGYNSNIWTYFGVEYSVGHGHYYHVLLVAVVSILLWLSACELMLVSEDTATMIVGTYMVAGQFFRYMAFVGLVTLGFASALSNVGVETPGFHDFEESCMTLVAEFASAWEPRFSHRDHENHTHPTVMLFVLAYVVVSTLIFANSLMAIIIVTWSEGADRAREKARHTRAELVVEVDSLMSQEALNGYADSLGFDEKRPLDDDRIEGPPGSVEAWVDAESFKVPGVLERGGRISRLEFYDSEANFDLKRHQENEKRAEKTGSDIHESSQGSLHFPHL</sequence>
<dbReference type="PANTHER" id="PTHR10582:SF2">
    <property type="entry name" value="INACTIVE"/>
    <property type="match status" value="1"/>
</dbReference>
<proteinExistence type="predicted"/>
<accession>A0A0G4HBI3</accession>
<dbReference type="VEuPathDB" id="CryptoDB:Cvel_25815"/>
<feature type="non-terminal residue" evidence="4">
    <location>
        <position position="1"/>
    </location>
</feature>
<dbReference type="EMBL" id="CDMZ01002176">
    <property type="protein sequence ID" value="CEM41126.1"/>
    <property type="molecule type" value="Genomic_DNA"/>
</dbReference>
<feature type="transmembrane region" description="Helical" evidence="3">
    <location>
        <begin position="561"/>
        <end position="583"/>
    </location>
</feature>
<dbReference type="PANTHER" id="PTHR10582">
    <property type="entry name" value="TRANSIENT RECEPTOR POTENTIAL ION CHANNEL PROTEIN"/>
    <property type="match status" value="1"/>
</dbReference>
<dbReference type="AlphaFoldDB" id="A0A0G4HBI3"/>
<dbReference type="GO" id="GO:0005216">
    <property type="term" value="F:monoatomic ion channel activity"/>
    <property type="evidence" value="ECO:0007669"/>
    <property type="project" value="InterPro"/>
</dbReference>
<dbReference type="SUPFAM" id="SSF46458">
    <property type="entry name" value="Globin-like"/>
    <property type="match status" value="1"/>
</dbReference>
<feature type="transmembrane region" description="Helical" evidence="3">
    <location>
        <begin position="589"/>
        <end position="609"/>
    </location>
</feature>
<keyword evidence="1" id="KW-0677">Repeat</keyword>
<evidence type="ECO:0000256" key="1">
    <source>
        <dbReference type="ARBA" id="ARBA00022737"/>
    </source>
</evidence>
<feature type="compositionally biased region" description="Basic and acidic residues" evidence="2">
    <location>
        <begin position="169"/>
        <end position="186"/>
    </location>
</feature>
<feature type="transmembrane region" description="Helical" evidence="3">
    <location>
        <begin position="739"/>
        <end position="759"/>
    </location>
</feature>
<feature type="transmembrane region" description="Helical" evidence="3">
    <location>
        <begin position="799"/>
        <end position="826"/>
    </location>
</feature>
<evidence type="ECO:0008006" key="5">
    <source>
        <dbReference type="Google" id="ProtNLM"/>
    </source>
</evidence>
<dbReference type="InterPro" id="IPR024862">
    <property type="entry name" value="TRPV"/>
</dbReference>
<feature type="transmembrane region" description="Helical" evidence="3">
    <location>
        <begin position="695"/>
        <end position="718"/>
    </location>
</feature>
<dbReference type="GO" id="GO:0020037">
    <property type="term" value="F:heme binding"/>
    <property type="evidence" value="ECO:0007669"/>
    <property type="project" value="InterPro"/>
</dbReference>
<evidence type="ECO:0000256" key="3">
    <source>
        <dbReference type="SAM" id="Phobius"/>
    </source>
</evidence>
<name>A0A0G4HBI3_9ALVE</name>
<keyword evidence="3" id="KW-0812">Transmembrane</keyword>
<feature type="region of interest" description="Disordered" evidence="2">
    <location>
        <begin position="921"/>
        <end position="949"/>
    </location>
</feature>
<dbReference type="GO" id="GO:0005886">
    <property type="term" value="C:plasma membrane"/>
    <property type="evidence" value="ECO:0007669"/>
    <property type="project" value="TreeGrafter"/>
</dbReference>
<feature type="region of interest" description="Disordered" evidence="2">
    <location>
        <begin position="99"/>
        <end position="125"/>
    </location>
</feature>
<feature type="compositionally biased region" description="Basic and acidic residues" evidence="2">
    <location>
        <begin position="195"/>
        <end position="213"/>
    </location>
</feature>
<dbReference type="Gene3D" id="1.10.490.10">
    <property type="entry name" value="Globins"/>
    <property type="match status" value="1"/>
</dbReference>
<keyword evidence="3" id="KW-1133">Transmembrane helix</keyword>
<feature type="compositionally biased region" description="Basic and acidic residues" evidence="2">
    <location>
        <begin position="921"/>
        <end position="938"/>
    </location>
</feature>
<protein>
    <recommendedName>
        <fullName evidence="5">Ion transport domain-containing protein</fullName>
    </recommendedName>
</protein>
<organism evidence="4">
    <name type="scientific">Chromera velia CCMP2878</name>
    <dbReference type="NCBI Taxonomy" id="1169474"/>
    <lineage>
        <taxon>Eukaryota</taxon>
        <taxon>Sar</taxon>
        <taxon>Alveolata</taxon>
        <taxon>Colpodellida</taxon>
        <taxon>Chromeraceae</taxon>
        <taxon>Chromera</taxon>
    </lineage>
</organism>